<evidence type="ECO:0000313" key="2">
    <source>
        <dbReference type="EMBL" id="QDU65664.1"/>
    </source>
</evidence>
<feature type="chain" id="PRO_5021836984" evidence="1">
    <location>
        <begin position="22"/>
        <end position="195"/>
    </location>
</feature>
<protein>
    <submittedName>
        <fullName evidence="2">Uncharacterized protein</fullName>
    </submittedName>
</protein>
<gene>
    <name evidence="2" type="ORF">Pla133_07290</name>
</gene>
<keyword evidence="3" id="KW-1185">Reference proteome</keyword>
<evidence type="ECO:0000256" key="1">
    <source>
        <dbReference type="SAM" id="SignalP"/>
    </source>
</evidence>
<sequence length="195" mass="20365" precursor="true">MIATRSLFAGLTLFTVTGLTALVSSPAADAVAPAQDSFDVAMDGSSFHFEGATTPNGVPADGTPFVISGYIYPGGTFERHGDLSGVDANGDPTFPELVVGEFICRGWHKQDGDATTGVIAVTTQTFDFDLDHAGEQMVVTNGIELADFNTPFKRPVTGGSGFFAGRDLVCEQVMLGGGFNPSGGFNASFEFMTID</sequence>
<accession>A0A518BFA5</accession>
<feature type="signal peptide" evidence="1">
    <location>
        <begin position="1"/>
        <end position="21"/>
    </location>
</feature>
<dbReference type="AlphaFoldDB" id="A0A518BFA5"/>
<dbReference type="RefSeq" id="WP_145062488.1">
    <property type="nucleotide sequence ID" value="NZ_CP036287.1"/>
</dbReference>
<organism evidence="2 3">
    <name type="scientific">Engelhardtia mirabilis</name>
    <dbReference type="NCBI Taxonomy" id="2528011"/>
    <lineage>
        <taxon>Bacteria</taxon>
        <taxon>Pseudomonadati</taxon>
        <taxon>Planctomycetota</taxon>
        <taxon>Planctomycetia</taxon>
        <taxon>Planctomycetia incertae sedis</taxon>
        <taxon>Engelhardtia</taxon>
    </lineage>
</organism>
<reference evidence="2 3" key="1">
    <citation type="submission" date="2019-02" db="EMBL/GenBank/DDBJ databases">
        <title>Deep-cultivation of Planctomycetes and their phenomic and genomic characterization uncovers novel biology.</title>
        <authorList>
            <person name="Wiegand S."/>
            <person name="Jogler M."/>
            <person name="Boedeker C."/>
            <person name="Pinto D."/>
            <person name="Vollmers J."/>
            <person name="Rivas-Marin E."/>
            <person name="Kohn T."/>
            <person name="Peeters S.H."/>
            <person name="Heuer A."/>
            <person name="Rast P."/>
            <person name="Oberbeckmann S."/>
            <person name="Bunk B."/>
            <person name="Jeske O."/>
            <person name="Meyerdierks A."/>
            <person name="Storesund J.E."/>
            <person name="Kallscheuer N."/>
            <person name="Luecker S."/>
            <person name="Lage O.M."/>
            <person name="Pohl T."/>
            <person name="Merkel B.J."/>
            <person name="Hornburger P."/>
            <person name="Mueller R.-W."/>
            <person name="Bruemmer F."/>
            <person name="Labrenz M."/>
            <person name="Spormann A.M."/>
            <person name="Op den Camp H."/>
            <person name="Overmann J."/>
            <person name="Amann R."/>
            <person name="Jetten M.S.M."/>
            <person name="Mascher T."/>
            <person name="Medema M.H."/>
            <person name="Devos D.P."/>
            <person name="Kaster A.-K."/>
            <person name="Ovreas L."/>
            <person name="Rohde M."/>
            <person name="Galperin M.Y."/>
            <person name="Jogler C."/>
        </authorList>
    </citation>
    <scope>NUCLEOTIDE SEQUENCE [LARGE SCALE GENOMIC DNA]</scope>
    <source>
        <strain evidence="2 3">Pla133</strain>
    </source>
</reference>
<name>A0A518BFA5_9BACT</name>
<proteinExistence type="predicted"/>
<dbReference type="KEGG" id="pbap:Pla133_07290"/>
<dbReference type="EMBL" id="CP036287">
    <property type="protein sequence ID" value="QDU65664.1"/>
    <property type="molecule type" value="Genomic_DNA"/>
</dbReference>
<evidence type="ECO:0000313" key="3">
    <source>
        <dbReference type="Proteomes" id="UP000316921"/>
    </source>
</evidence>
<keyword evidence="1" id="KW-0732">Signal</keyword>
<dbReference type="Proteomes" id="UP000316921">
    <property type="component" value="Chromosome"/>
</dbReference>